<dbReference type="InterPro" id="IPR006311">
    <property type="entry name" value="TAT_signal"/>
</dbReference>
<dbReference type="PANTHER" id="PTHR43194">
    <property type="entry name" value="HYDROLASE ALPHA/BETA FOLD FAMILY"/>
    <property type="match status" value="1"/>
</dbReference>
<gene>
    <name evidence="2" type="ORF">ACFY1D_18400</name>
</gene>
<keyword evidence="2" id="KW-0406">Ion transport</keyword>
<feature type="domain" description="Serine aminopeptidase S33" evidence="1">
    <location>
        <begin position="89"/>
        <end position="339"/>
    </location>
</feature>
<dbReference type="Gene3D" id="3.40.50.1820">
    <property type="entry name" value="alpha/beta hydrolase"/>
    <property type="match status" value="1"/>
</dbReference>
<dbReference type="GO" id="GO:0034220">
    <property type="term" value="P:monoatomic ion transmembrane transport"/>
    <property type="evidence" value="ECO:0007669"/>
    <property type="project" value="UniProtKB-KW"/>
</dbReference>
<dbReference type="PANTHER" id="PTHR43194:SF2">
    <property type="entry name" value="PEROXISOMAL MEMBRANE PROTEIN LPX1"/>
    <property type="match status" value="1"/>
</dbReference>
<evidence type="ECO:0000259" key="1">
    <source>
        <dbReference type="Pfam" id="PF12146"/>
    </source>
</evidence>
<keyword evidence="3" id="KW-1185">Reference proteome</keyword>
<dbReference type="InterPro" id="IPR029058">
    <property type="entry name" value="AB_hydrolase_fold"/>
</dbReference>
<keyword evidence="2" id="KW-0378">Hydrolase</keyword>
<accession>A0ABW6ULF5</accession>
<evidence type="ECO:0000313" key="3">
    <source>
        <dbReference type="Proteomes" id="UP001602058"/>
    </source>
</evidence>
<dbReference type="PROSITE" id="PS51318">
    <property type="entry name" value="TAT"/>
    <property type="match status" value="1"/>
</dbReference>
<evidence type="ECO:0000313" key="2">
    <source>
        <dbReference type="EMBL" id="MFF4523369.1"/>
    </source>
</evidence>
<dbReference type="EMBL" id="JBIAWJ010000008">
    <property type="protein sequence ID" value="MFF4523369.1"/>
    <property type="molecule type" value="Genomic_DNA"/>
</dbReference>
<dbReference type="InterPro" id="IPR050228">
    <property type="entry name" value="Carboxylesterase_BioH"/>
</dbReference>
<proteinExistence type="predicted"/>
<sequence length="371" mass="39898">MRRRHFLTLVGGTGAAMALARPGTAAAVPGADGLVRNDLRVRGPGGARVFVREVRPAGTAGRVGRPLLLVHGARPGGTAAFDLPVRGGSLAAELAAAGYAVYVMDVRGFGYSDYPAEMGQDPAAHPPLVRSAEAVVDIGTVVRLIRARRGRWPAAFGWATGGHWLAMYAAVCPDRLTHLVLLNSLYSVAGPWPLQQELEDPDRPGHPRPQPAWRAVTADSLTARWDAGPADEPAGPRRDPVVRHAYRAAALRADPTSHTRTPPSFRNPTGPLVDAFHLAQGRQFYDAGRIRARTLVLRAELDFWSRPQDGERLAADLTRADAVRVRTLSGASHFLHLERAPYGRGELLEEIRTFVPSNGPIGGGSRKTVPE</sequence>
<protein>
    <submittedName>
        <fullName evidence="2">Alpha/beta fold hydrolase</fullName>
    </submittedName>
</protein>
<dbReference type="Proteomes" id="UP001602058">
    <property type="component" value="Unassembled WGS sequence"/>
</dbReference>
<keyword evidence="2" id="KW-0407">Ion channel</keyword>
<organism evidence="2 3">
    <name type="scientific">Streptomyces bluensis</name>
    <dbReference type="NCBI Taxonomy" id="33897"/>
    <lineage>
        <taxon>Bacteria</taxon>
        <taxon>Bacillati</taxon>
        <taxon>Actinomycetota</taxon>
        <taxon>Actinomycetes</taxon>
        <taxon>Kitasatosporales</taxon>
        <taxon>Streptomycetaceae</taxon>
        <taxon>Streptomyces</taxon>
    </lineage>
</organism>
<dbReference type="InterPro" id="IPR022742">
    <property type="entry name" value="Hydrolase_4"/>
</dbReference>
<dbReference type="Pfam" id="PF12146">
    <property type="entry name" value="Hydrolase_4"/>
    <property type="match status" value="1"/>
</dbReference>
<dbReference type="SUPFAM" id="SSF53474">
    <property type="entry name" value="alpha/beta-Hydrolases"/>
    <property type="match status" value="1"/>
</dbReference>
<dbReference type="RefSeq" id="WP_387887631.1">
    <property type="nucleotide sequence ID" value="NZ_JBIAWJ010000008.1"/>
</dbReference>
<comment type="caution">
    <text evidence="2">The sequence shown here is derived from an EMBL/GenBank/DDBJ whole genome shotgun (WGS) entry which is preliminary data.</text>
</comment>
<keyword evidence="2" id="KW-0813">Transport</keyword>
<dbReference type="GO" id="GO:0016787">
    <property type="term" value="F:hydrolase activity"/>
    <property type="evidence" value="ECO:0007669"/>
    <property type="project" value="UniProtKB-KW"/>
</dbReference>
<reference evidence="2 3" key="1">
    <citation type="submission" date="2024-10" db="EMBL/GenBank/DDBJ databases">
        <title>The Natural Products Discovery Center: Release of the First 8490 Sequenced Strains for Exploring Actinobacteria Biosynthetic Diversity.</title>
        <authorList>
            <person name="Kalkreuter E."/>
            <person name="Kautsar S.A."/>
            <person name="Yang D."/>
            <person name="Bader C.D."/>
            <person name="Teijaro C.N."/>
            <person name="Fluegel L."/>
            <person name="Davis C.M."/>
            <person name="Simpson J.R."/>
            <person name="Lauterbach L."/>
            <person name="Steele A.D."/>
            <person name="Gui C."/>
            <person name="Meng S."/>
            <person name="Li G."/>
            <person name="Viehrig K."/>
            <person name="Ye F."/>
            <person name="Su P."/>
            <person name="Kiefer A.F."/>
            <person name="Nichols A."/>
            <person name="Cepeda A.J."/>
            <person name="Yan W."/>
            <person name="Fan B."/>
            <person name="Jiang Y."/>
            <person name="Adhikari A."/>
            <person name="Zheng C.-J."/>
            <person name="Schuster L."/>
            <person name="Cowan T.M."/>
            <person name="Smanski M.J."/>
            <person name="Chevrette M.G."/>
            <person name="De Carvalho L.P.S."/>
            <person name="Shen B."/>
        </authorList>
    </citation>
    <scope>NUCLEOTIDE SEQUENCE [LARGE SCALE GENOMIC DNA]</scope>
    <source>
        <strain evidence="2 3">NPDC001390</strain>
    </source>
</reference>
<name>A0ABW6ULF5_9ACTN</name>